<dbReference type="SMART" id="SM00474">
    <property type="entry name" value="35EXOc"/>
    <property type="match status" value="1"/>
</dbReference>
<dbReference type="InterPro" id="IPR012337">
    <property type="entry name" value="RNaseH-like_sf"/>
</dbReference>
<dbReference type="InterPro" id="IPR002298">
    <property type="entry name" value="DNA_polymerase_A"/>
</dbReference>
<proteinExistence type="inferred from homology"/>
<dbReference type="Gene3D" id="1.10.150.20">
    <property type="entry name" value="5' to 3' exonuclease, C-terminal subdomain"/>
    <property type="match status" value="1"/>
</dbReference>
<dbReference type="EMBL" id="CP095749">
    <property type="protein sequence ID" value="WEB38735.1"/>
    <property type="molecule type" value="Genomic_DNA"/>
</dbReference>
<dbReference type="Pfam" id="PF00476">
    <property type="entry name" value="DNA_pol_A"/>
    <property type="match status" value="1"/>
</dbReference>
<dbReference type="PANTHER" id="PTHR10133">
    <property type="entry name" value="DNA POLYMERASE I"/>
    <property type="match status" value="1"/>
</dbReference>
<dbReference type="Gene3D" id="3.30.420.10">
    <property type="entry name" value="Ribonuclease H-like superfamily/Ribonuclease H"/>
    <property type="match status" value="1"/>
</dbReference>
<keyword evidence="6" id="KW-1185">Reference proteome</keyword>
<dbReference type="RefSeq" id="WP_275306497.1">
    <property type="nucleotide sequence ID" value="NZ_CP095749.1"/>
</dbReference>
<gene>
    <name evidence="5" type="ORF">MOV08_05075</name>
</gene>
<evidence type="ECO:0000256" key="1">
    <source>
        <dbReference type="ARBA" id="ARBA00007705"/>
    </source>
</evidence>
<dbReference type="SUPFAM" id="SSF53098">
    <property type="entry name" value="Ribonuclease H-like"/>
    <property type="match status" value="1"/>
</dbReference>
<dbReference type="SMART" id="SM00482">
    <property type="entry name" value="POLAc"/>
    <property type="match status" value="1"/>
</dbReference>
<protein>
    <recommendedName>
        <fullName evidence="2">DNA polymerase I</fullName>
    </recommendedName>
</protein>
<organism evidence="5 6">
    <name type="scientific">Streptomyces yunnanensis</name>
    <dbReference type="NCBI Taxonomy" id="156453"/>
    <lineage>
        <taxon>Bacteria</taxon>
        <taxon>Bacillati</taxon>
        <taxon>Actinomycetota</taxon>
        <taxon>Actinomycetes</taxon>
        <taxon>Kitasatosporales</taxon>
        <taxon>Streptomycetaceae</taxon>
        <taxon>Streptomyces</taxon>
    </lineage>
</organism>
<reference evidence="5 6" key="1">
    <citation type="submission" date="2022-03" db="EMBL/GenBank/DDBJ databases">
        <title>Streptomyces yunnanensis P86,complete genome.</title>
        <authorList>
            <person name="Chen S."/>
            <person name="Zhang Q."/>
        </authorList>
    </citation>
    <scope>NUCLEOTIDE SEQUENCE [LARGE SCALE GENOMIC DNA]</scope>
    <source>
        <strain evidence="5 6">P86</strain>
    </source>
</reference>
<accession>A0ABY8A1E5</accession>
<evidence type="ECO:0000259" key="4">
    <source>
        <dbReference type="SMART" id="SM00482"/>
    </source>
</evidence>
<dbReference type="PANTHER" id="PTHR10133:SF62">
    <property type="entry name" value="DNA POLYMERASE THETA"/>
    <property type="match status" value="1"/>
</dbReference>
<evidence type="ECO:0000313" key="5">
    <source>
        <dbReference type="EMBL" id="WEB38735.1"/>
    </source>
</evidence>
<dbReference type="Gene3D" id="3.30.70.370">
    <property type="match status" value="1"/>
</dbReference>
<dbReference type="SUPFAM" id="SSF56672">
    <property type="entry name" value="DNA/RNA polymerases"/>
    <property type="match status" value="1"/>
</dbReference>
<dbReference type="InterPro" id="IPR001098">
    <property type="entry name" value="DNA-dir_DNA_pol_A_palm_dom"/>
</dbReference>
<evidence type="ECO:0000259" key="3">
    <source>
        <dbReference type="SMART" id="SM00474"/>
    </source>
</evidence>
<comment type="similarity">
    <text evidence="1">Belongs to the DNA polymerase type-A family.</text>
</comment>
<feature type="domain" description="3'-5' exonuclease" evidence="3">
    <location>
        <begin position="14"/>
        <end position="210"/>
    </location>
</feature>
<name>A0ABY8A1E5_9ACTN</name>
<evidence type="ECO:0000256" key="2">
    <source>
        <dbReference type="ARBA" id="ARBA00020311"/>
    </source>
</evidence>
<evidence type="ECO:0000313" key="6">
    <source>
        <dbReference type="Proteomes" id="UP001218629"/>
    </source>
</evidence>
<sequence>MCLARKIAGDVAVINVLESDADIPEFVSWVKANKKGLGCDTETTGLDWWADDFRLRLVQFGNATEAYVVPVELSEALLAAAVGAIRYVHKLVFQNGTYDLLVLDASTNLAMEEVWPKVTDTKILAHLVDSRGVKDGCPGHSLEALTGQYIDSDIALRVKGSMAEIAKSLKTTKAQVWKEVDTFHPGYLTYAGLDPILAYRLAAKLKRLVPASARKLISFEHKVAEVCSYMSRRGFLLDVEYTEGLARELEAQEAEWTQVARDLGCENPWSTDQCAEALRDLGVNLSAFALTKTGKLKVDGALLDKVRAPEYPDMVRLLAGAIDKAKSARKKRQTWLRSFLDLRDAEGRVHPAINSIQARTARQSITGVPAQTLPSGDWEIRRCFVADEGHIALSTDYSNMELRFLAAHGGDKTMLRAFKNGDDLHQITADAAGVPRKAGKTTNFCVCFGGGWKAVHEQAGVTEELARKAVEGFWETYPGVKRLAERLTEQARRFGHIETASGRRLYVDRNRAYSALNYFIQSGSRDITCRALVRMHESGLTPYMRLPIHDEVVFSVPEEHGDKAMKLTADLMAETIKGLEIPTDPDRGGRSWGSLYFKDLKTATANDPYYQAHPEQAEIDLKRRGIIK</sequence>
<dbReference type="InterPro" id="IPR036397">
    <property type="entry name" value="RNaseH_sf"/>
</dbReference>
<feature type="domain" description="DNA-directed DNA polymerase family A palm" evidence="4">
    <location>
        <begin position="377"/>
        <end position="560"/>
    </location>
</feature>
<dbReference type="Proteomes" id="UP001218629">
    <property type="component" value="Chromosome"/>
</dbReference>
<dbReference type="InterPro" id="IPR002562">
    <property type="entry name" value="3'-5'_exonuclease_dom"/>
</dbReference>
<dbReference type="InterPro" id="IPR043502">
    <property type="entry name" value="DNA/RNA_pol_sf"/>
</dbReference>
<dbReference type="Pfam" id="PF01612">
    <property type="entry name" value="DNA_pol_A_exo1"/>
    <property type="match status" value="1"/>
</dbReference>